<dbReference type="SUPFAM" id="SSF54427">
    <property type="entry name" value="NTF2-like"/>
    <property type="match status" value="1"/>
</dbReference>
<dbReference type="STRING" id="1314781.A0A165MJ94"/>
<evidence type="ECO:0000313" key="1">
    <source>
        <dbReference type="EMBL" id="KZV99346.1"/>
    </source>
</evidence>
<dbReference type="InParanoid" id="A0A165MJ94"/>
<evidence type="ECO:0008006" key="3">
    <source>
        <dbReference type="Google" id="ProtNLM"/>
    </source>
</evidence>
<dbReference type="PANTHER" id="PTHR39598">
    <property type="entry name" value="AUSTINOL SYNTHESIS PROTEIN F-RELATED"/>
    <property type="match status" value="1"/>
</dbReference>
<evidence type="ECO:0000313" key="2">
    <source>
        <dbReference type="Proteomes" id="UP000077266"/>
    </source>
</evidence>
<dbReference type="EMBL" id="KV425910">
    <property type="protein sequence ID" value="KZV99346.1"/>
    <property type="molecule type" value="Genomic_DNA"/>
</dbReference>
<dbReference type="AlphaFoldDB" id="A0A165MJ94"/>
<dbReference type="Proteomes" id="UP000077266">
    <property type="component" value="Unassembled WGS sequence"/>
</dbReference>
<gene>
    <name evidence="1" type="ORF">EXIGLDRAFT_746144</name>
</gene>
<dbReference type="InterPro" id="IPR032710">
    <property type="entry name" value="NTF2-like_dom_sf"/>
</dbReference>
<organism evidence="1 2">
    <name type="scientific">Exidia glandulosa HHB12029</name>
    <dbReference type="NCBI Taxonomy" id="1314781"/>
    <lineage>
        <taxon>Eukaryota</taxon>
        <taxon>Fungi</taxon>
        <taxon>Dikarya</taxon>
        <taxon>Basidiomycota</taxon>
        <taxon>Agaricomycotina</taxon>
        <taxon>Agaricomycetes</taxon>
        <taxon>Auriculariales</taxon>
        <taxon>Exidiaceae</taxon>
        <taxon>Exidia</taxon>
    </lineage>
</organism>
<name>A0A165MJ94_EXIGL</name>
<dbReference type="PANTHER" id="PTHR39598:SF1">
    <property type="entry name" value="AUSTINOID BIOSYNTHESIS CLUSTERS PROTEIN F-RELATED"/>
    <property type="match status" value="1"/>
</dbReference>
<dbReference type="OrthoDB" id="3758478at2759"/>
<keyword evidence="2" id="KW-1185">Reference proteome</keyword>
<reference evidence="1 2" key="1">
    <citation type="journal article" date="2016" name="Mol. Biol. Evol.">
        <title>Comparative Genomics of Early-Diverging Mushroom-Forming Fungi Provides Insights into the Origins of Lignocellulose Decay Capabilities.</title>
        <authorList>
            <person name="Nagy L.G."/>
            <person name="Riley R."/>
            <person name="Tritt A."/>
            <person name="Adam C."/>
            <person name="Daum C."/>
            <person name="Floudas D."/>
            <person name="Sun H."/>
            <person name="Yadav J.S."/>
            <person name="Pangilinan J."/>
            <person name="Larsson K.H."/>
            <person name="Matsuura K."/>
            <person name="Barry K."/>
            <person name="Labutti K."/>
            <person name="Kuo R."/>
            <person name="Ohm R.A."/>
            <person name="Bhattacharya S.S."/>
            <person name="Shirouzu T."/>
            <person name="Yoshinaga Y."/>
            <person name="Martin F.M."/>
            <person name="Grigoriev I.V."/>
            <person name="Hibbett D.S."/>
        </authorList>
    </citation>
    <scope>NUCLEOTIDE SEQUENCE [LARGE SCALE GENOMIC DNA]</scope>
    <source>
        <strain evidence="1 2">HHB12029</strain>
    </source>
</reference>
<proteinExistence type="predicted"/>
<accession>A0A165MJ94</accession>
<protein>
    <recommendedName>
        <fullName evidence="3">SnoaL-like domain-containing protein</fullName>
    </recommendedName>
</protein>
<sequence>MMCEMEKKVRIRRDVDIHPTNPSPELRTVLAWIEATNTWPWDVSAFAAQISDDEYHHTVLPASLGAQEIKSKEEWVAGFEKGFLPLFDSFELKVHEIIEAPEGRVIAHLSSSGKTKLDIDFANEYIIICTVRKDSSGEYKIVKETEFMDSKTMTSFFAAVQAASATA</sequence>
<dbReference type="InterPro" id="IPR050977">
    <property type="entry name" value="Fungal_Meroterpenoid_Isomerase"/>
</dbReference>
<dbReference type="Gene3D" id="3.10.450.50">
    <property type="match status" value="1"/>
</dbReference>